<dbReference type="AlphaFoldDB" id="A0A1X7LWM0"/>
<gene>
    <name evidence="1" type="ORF">SAMN06295960_4661</name>
</gene>
<dbReference type="RefSeq" id="WP_085498554.1">
    <property type="nucleotide sequence ID" value="NZ_FXAZ01000009.1"/>
</dbReference>
<dbReference type="OrthoDB" id="2597112at2"/>
<reference evidence="1 2" key="1">
    <citation type="submission" date="2017-04" db="EMBL/GenBank/DDBJ databases">
        <authorList>
            <person name="Afonso C.L."/>
            <person name="Miller P.J."/>
            <person name="Scott M.A."/>
            <person name="Spackman E."/>
            <person name="Goraichik I."/>
            <person name="Dimitrov K.M."/>
            <person name="Suarez D.L."/>
            <person name="Swayne D.E."/>
        </authorList>
    </citation>
    <scope>NUCLEOTIDE SEQUENCE [LARGE SCALE GENOMIC DNA]</scope>
    <source>
        <strain evidence="1 2">11</strain>
    </source>
</reference>
<accession>A0A1X7LWM0</accession>
<evidence type="ECO:0000313" key="2">
    <source>
        <dbReference type="Proteomes" id="UP000193834"/>
    </source>
</evidence>
<sequence>MTVDKLVRKSELVKLLDTSDEFEKAVYDNFSGDEYSDSQEFMNISGIKNIYDLLIPTKKWTKEDFTKESRAISIAGAELDEDGNSQLIISLDDVKDAFITTSDAVNQLFAPVKMSNYAKFLIEDQDHEHFPMLLSNFDYWFKGINAEEMVLVRTVIEDGKRIVRCFATPSYRPIDNHVLLYIALWALEQLDVKFRLALARIDHSSMKLDFVSEEDIVLKGIGKLSYGFTLVNSESKEKTVGFHPTFELTNSDNTSATLIMDKPISIVHRGKSMDPIIHKLTEINEIKSHLKWVVEVIKIAHTAKIDDIFAFKVQQAIIKIIGPKEFGQFASTFTAISSNNTINLLQFFGRLNEMKVADEDKAIKVKVLFWKFLEQYKKDIT</sequence>
<dbReference type="EMBL" id="FXAZ01000009">
    <property type="protein sequence ID" value="SMG58278.1"/>
    <property type="molecule type" value="Genomic_DNA"/>
</dbReference>
<proteinExistence type="predicted"/>
<evidence type="ECO:0000313" key="1">
    <source>
        <dbReference type="EMBL" id="SMG58278.1"/>
    </source>
</evidence>
<dbReference type="Proteomes" id="UP000193834">
    <property type="component" value="Unassembled WGS sequence"/>
</dbReference>
<keyword evidence="2" id="KW-1185">Reference proteome</keyword>
<name>A0A1X7LWM0_9BACL</name>
<organism evidence="1 2">
    <name type="scientific">Paenibacillus aquistagni</name>
    <dbReference type="NCBI Taxonomy" id="1852522"/>
    <lineage>
        <taxon>Bacteria</taxon>
        <taxon>Bacillati</taxon>
        <taxon>Bacillota</taxon>
        <taxon>Bacilli</taxon>
        <taxon>Bacillales</taxon>
        <taxon>Paenibacillaceae</taxon>
        <taxon>Paenibacillus</taxon>
    </lineage>
</organism>
<protein>
    <submittedName>
        <fullName evidence="1">Uncharacterized protein</fullName>
    </submittedName>
</protein>